<feature type="signal peptide" evidence="2">
    <location>
        <begin position="1"/>
        <end position="28"/>
    </location>
</feature>
<gene>
    <name evidence="4" type="ORF">GCWU0000282_000922</name>
</gene>
<dbReference type="InterPro" id="IPR002931">
    <property type="entry name" value="Transglutaminase-like"/>
</dbReference>
<dbReference type="PANTHER" id="PTHR46333">
    <property type="entry name" value="CYTOKINESIS PROTEIN 3"/>
    <property type="match status" value="1"/>
</dbReference>
<feature type="coiled-coil region" evidence="1">
    <location>
        <begin position="129"/>
        <end position="183"/>
    </location>
</feature>
<dbReference type="STRING" id="592026.GCWU0000282_000922"/>
<evidence type="ECO:0000259" key="3">
    <source>
        <dbReference type="Pfam" id="PF01841"/>
    </source>
</evidence>
<evidence type="ECO:0000256" key="1">
    <source>
        <dbReference type="SAM" id="Coils"/>
    </source>
</evidence>
<dbReference type="InterPro" id="IPR038765">
    <property type="entry name" value="Papain-like_cys_pep_sf"/>
</dbReference>
<name>V2Y7U4_9FIRM</name>
<protein>
    <recommendedName>
        <fullName evidence="3">Transglutaminase-like domain-containing protein</fullName>
    </recommendedName>
</protein>
<feature type="domain" description="Transglutaminase-like" evidence="3">
    <location>
        <begin position="381"/>
        <end position="499"/>
    </location>
</feature>
<dbReference type="Gene3D" id="3.10.20.320">
    <property type="entry name" value="Putative peptidoglycan bound protein (lpxtg motif)"/>
    <property type="match status" value="1"/>
</dbReference>
<dbReference type="OrthoDB" id="9788327at2"/>
<keyword evidence="5" id="KW-1185">Reference proteome</keyword>
<dbReference type="GO" id="GO:0005737">
    <property type="term" value="C:cytoplasm"/>
    <property type="evidence" value="ECO:0007669"/>
    <property type="project" value="TreeGrafter"/>
</dbReference>
<feature type="chain" id="PRO_5038587477" description="Transglutaminase-like domain-containing protein" evidence="2">
    <location>
        <begin position="29"/>
        <end position="560"/>
    </location>
</feature>
<dbReference type="RefSeq" id="WP_023353804.1">
    <property type="nucleotide sequence ID" value="NZ_KI535367.1"/>
</dbReference>
<evidence type="ECO:0000313" key="4">
    <source>
        <dbReference type="EMBL" id="ESL03756.1"/>
    </source>
</evidence>
<comment type="caution">
    <text evidence="4">The sequence shown here is derived from an EMBL/GenBank/DDBJ whole genome shotgun (WGS) entry which is preliminary data.</text>
</comment>
<keyword evidence="1" id="KW-0175">Coiled coil</keyword>
<dbReference type="EMBL" id="ACIL03000007">
    <property type="protein sequence ID" value="ESL03756.1"/>
    <property type="molecule type" value="Genomic_DNA"/>
</dbReference>
<dbReference type="AlphaFoldDB" id="V2Y7U4"/>
<dbReference type="eggNOG" id="COG5279">
    <property type="taxonomic scope" value="Bacteria"/>
</dbReference>
<dbReference type="Pfam" id="PF01841">
    <property type="entry name" value="Transglut_core"/>
    <property type="match status" value="1"/>
</dbReference>
<organism evidence="4 5">
    <name type="scientific">Catonella morbi ATCC 51271</name>
    <dbReference type="NCBI Taxonomy" id="592026"/>
    <lineage>
        <taxon>Bacteria</taxon>
        <taxon>Bacillati</taxon>
        <taxon>Bacillota</taxon>
        <taxon>Clostridia</taxon>
        <taxon>Lachnospirales</taxon>
        <taxon>Lachnospiraceae</taxon>
        <taxon>Catonella</taxon>
    </lineage>
</organism>
<proteinExistence type="predicted"/>
<evidence type="ECO:0000313" key="5">
    <source>
        <dbReference type="Proteomes" id="UP000018227"/>
    </source>
</evidence>
<evidence type="ECO:0000256" key="2">
    <source>
        <dbReference type="SAM" id="SignalP"/>
    </source>
</evidence>
<dbReference type="Proteomes" id="UP000018227">
    <property type="component" value="Unassembled WGS sequence"/>
</dbReference>
<accession>V2Y7U4</accession>
<keyword evidence="2" id="KW-0732">Signal</keyword>
<dbReference type="HOGENOM" id="CLU_486354_0_0_9"/>
<reference evidence="4 5" key="1">
    <citation type="submission" date="2013-06" db="EMBL/GenBank/DDBJ databases">
        <authorList>
            <person name="Weinstock G."/>
            <person name="Sodergren E."/>
            <person name="Clifton S."/>
            <person name="Fulton L."/>
            <person name="Fulton B."/>
            <person name="Courtney L."/>
            <person name="Fronick C."/>
            <person name="Harrison M."/>
            <person name="Strong C."/>
            <person name="Farmer C."/>
            <person name="Delahaunty K."/>
            <person name="Markovic C."/>
            <person name="Hall O."/>
            <person name="Minx P."/>
            <person name="Tomlinson C."/>
            <person name="Mitreva M."/>
            <person name="Nelson J."/>
            <person name="Hou S."/>
            <person name="Wollam A."/>
            <person name="Pepin K.H."/>
            <person name="Johnson M."/>
            <person name="Bhonagiri V."/>
            <person name="Nash W.E."/>
            <person name="Warren W."/>
            <person name="Chinwalla A."/>
            <person name="Mardis E.R."/>
            <person name="Wilson R.K."/>
        </authorList>
    </citation>
    <scope>NUCLEOTIDE SEQUENCE [LARGE SCALE GENOMIC DNA]</scope>
    <source>
        <strain evidence="4 5">ATCC 51271</strain>
    </source>
</reference>
<sequence>MNTRNKWLLRAQSLFLALTLLSSAFIFDADKVSAQEISNTPNSAQILNSIPVVVPEKKVQVVYAIKCINEVDGKNVRYVVRKLAFSGEVVTEKAPKLKGYELVSENVQTLTLKAKGNEPIVFKYRKIDMEALNNLKALTKANIDSLKKAPLYEKNDYKAQIDKAFTEKEVNSLFEEIKKIDEDTKVQAKYKIRYVDTNDVEIASSVTKLGFVGDKVSETAIDIDKYIKPEEAAKELTLDVENNEIVFRYEKTDEAKTLKEFISEKAVPNKKLTYTNVDFANRPEALKEFIIKNVYRHNLAIEFFATESDVDKIYNEFWNKTTDAGLLRLARYWTGREDVRKEETSTPGVYRYVMGITYHLSSDQMAKSEDKVDEIIAKYDLTNKTDLEKAKIIYDYLVKYPTPNSGQKQWGYNVYNYSSVLLGNAGVCEGYAMAYNRIAERAGLESKFVPGILLMYISPSTKKAYIQKVLGEMDTEVFDRRMNHAWNQVKIDGKWYYLDSYHGSYFYHTPDQNSSMYVYYNFLKSEKTLWTDREDRLWNNKYTEEAPEDYEGSFKLDDSI</sequence>
<dbReference type="InterPro" id="IPR052557">
    <property type="entry name" value="CAP/Cytokinesis_protein"/>
</dbReference>
<dbReference type="PANTHER" id="PTHR46333:SF2">
    <property type="entry name" value="CYTOKINESIS PROTEIN 3"/>
    <property type="match status" value="1"/>
</dbReference>
<dbReference type="SUPFAM" id="SSF54001">
    <property type="entry name" value="Cysteine proteinases"/>
    <property type="match status" value="1"/>
</dbReference>
<dbReference type="Gene3D" id="3.10.620.30">
    <property type="match status" value="1"/>
</dbReference>